<dbReference type="EMBL" id="BKCJ010000756">
    <property type="protein sequence ID" value="GEU35992.1"/>
    <property type="molecule type" value="Genomic_DNA"/>
</dbReference>
<evidence type="ECO:0000256" key="1">
    <source>
        <dbReference type="SAM" id="MobiDB-lite"/>
    </source>
</evidence>
<proteinExistence type="predicted"/>
<comment type="caution">
    <text evidence="2">The sequence shown here is derived from an EMBL/GenBank/DDBJ whole genome shotgun (WGS) entry which is preliminary data.</text>
</comment>
<accession>A0A6L2JH27</accession>
<sequence length="368" mass="41103">MQALLRARFSDLLAVDMKEIIKQRMFEYNSYKAHEDHKNLYEAFQKSLESDYSNQLLADLDEAPGKKRKKRDSPRTPSGSPSQQPPPPPPPPPLAGAFGAPNTSRASGSSQAPPPPSPSSIGTSRGNQRQGSEALSLSKTAASTPEISNKYVTLTPPPTDTLMHDDSTLNIQVHLSDDEATRDDHLPKANIRKDWRKPLPEVERPASLELGWTIPSSNMTDVENNWATALASTDVPPTEHSLFVNTEDMITFMNWKGSCPALSISKMKVASYPNFGHELLMSELMWIDDILSVVRTKAYSRYGYDYLSEMVLRRADLQEHTITEKDFKNLYPSDFEDLNMLFLQGCLDHLPGSINECFLLLSSYGPET</sequence>
<gene>
    <name evidence="2" type="ORF">Tci_007970</name>
</gene>
<evidence type="ECO:0000313" key="2">
    <source>
        <dbReference type="EMBL" id="GEU35992.1"/>
    </source>
</evidence>
<feature type="compositionally biased region" description="Polar residues" evidence="1">
    <location>
        <begin position="126"/>
        <end position="143"/>
    </location>
</feature>
<dbReference type="AlphaFoldDB" id="A0A6L2JH27"/>
<dbReference type="SUPFAM" id="SSF101447">
    <property type="entry name" value="Formin homology 2 domain (FH2 domain)"/>
    <property type="match status" value="1"/>
</dbReference>
<protein>
    <submittedName>
        <fullName evidence="2">Uncharacterized protein</fullName>
    </submittedName>
</protein>
<reference evidence="2" key="1">
    <citation type="journal article" date="2019" name="Sci. Rep.">
        <title>Draft genome of Tanacetum cinerariifolium, the natural source of mosquito coil.</title>
        <authorList>
            <person name="Yamashiro T."/>
            <person name="Shiraishi A."/>
            <person name="Satake H."/>
            <person name="Nakayama K."/>
        </authorList>
    </citation>
    <scope>NUCLEOTIDE SEQUENCE</scope>
</reference>
<feature type="compositionally biased region" description="Pro residues" evidence="1">
    <location>
        <begin position="83"/>
        <end position="94"/>
    </location>
</feature>
<feature type="region of interest" description="Disordered" evidence="1">
    <location>
        <begin position="58"/>
        <end position="143"/>
    </location>
</feature>
<name>A0A6L2JH27_TANCI</name>
<organism evidence="2">
    <name type="scientific">Tanacetum cinerariifolium</name>
    <name type="common">Dalmatian daisy</name>
    <name type="synonym">Chrysanthemum cinerariifolium</name>
    <dbReference type="NCBI Taxonomy" id="118510"/>
    <lineage>
        <taxon>Eukaryota</taxon>
        <taxon>Viridiplantae</taxon>
        <taxon>Streptophyta</taxon>
        <taxon>Embryophyta</taxon>
        <taxon>Tracheophyta</taxon>
        <taxon>Spermatophyta</taxon>
        <taxon>Magnoliopsida</taxon>
        <taxon>eudicotyledons</taxon>
        <taxon>Gunneridae</taxon>
        <taxon>Pentapetalae</taxon>
        <taxon>asterids</taxon>
        <taxon>campanulids</taxon>
        <taxon>Asterales</taxon>
        <taxon>Asteraceae</taxon>
        <taxon>Asteroideae</taxon>
        <taxon>Anthemideae</taxon>
        <taxon>Anthemidinae</taxon>
        <taxon>Tanacetum</taxon>
    </lineage>
</organism>